<dbReference type="EMBL" id="JASSZA010000001">
    <property type="protein sequence ID" value="KAK2119141.1"/>
    <property type="molecule type" value="Genomic_DNA"/>
</dbReference>
<dbReference type="Proteomes" id="UP001266305">
    <property type="component" value="Unassembled WGS sequence"/>
</dbReference>
<evidence type="ECO:0000313" key="2">
    <source>
        <dbReference type="EMBL" id="KAK2119141.1"/>
    </source>
</evidence>
<evidence type="ECO:0000313" key="3">
    <source>
        <dbReference type="Proteomes" id="UP001266305"/>
    </source>
</evidence>
<gene>
    <name evidence="2" type="ORF">P7K49_000527</name>
</gene>
<evidence type="ECO:0000256" key="1">
    <source>
        <dbReference type="SAM" id="MobiDB-lite"/>
    </source>
</evidence>
<feature type="compositionally biased region" description="Low complexity" evidence="1">
    <location>
        <begin position="37"/>
        <end position="47"/>
    </location>
</feature>
<feature type="compositionally biased region" description="Low complexity" evidence="1">
    <location>
        <begin position="224"/>
        <end position="233"/>
    </location>
</feature>
<feature type="region of interest" description="Disordered" evidence="1">
    <location>
        <begin position="354"/>
        <end position="450"/>
    </location>
</feature>
<comment type="caution">
    <text evidence="2">The sequence shown here is derived from an EMBL/GenBank/DDBJ whole genome shotgun (WGS) entry which is preliminary data.</text>
</comment>
<feature type="region of interest" description="Disordered" evidence="1">
    <location>
        <begin position="20"/>
        <end position="172"/>
    </location>
</feature>
<feature type="compositionally biased region" description="Basic and acidic residues" evidence="1">
    <location>
        <begin position="68"/>
        <end position="86"/>
    </location>
</feature>
<reference evidence="2 3" key="1">
    <citation type="submission" date="2023-05" db="EMBL/GenBank/DDBJ databases">
        <title>B98-5 Cell Line De Novo Hybrid Assembly: An Optical Mapping Approach.</title>
        <authorList>
            <person name="Kananen K."/>
            <person name="Auerbach J.A."/>
            <person name="Kautto E."/>
            <person name="Blachly J.S."/>
        </authorList>
    </citation>
    <scope>NUCLEOTIDE SEQUENCE [LARGE SCALE GENOMIC DNA]</scope>
    <source>
        <strain evidence="2">B95-8</strain>
        <tissue evidence="2">Cell line</tissue>
    </source>
</reference>
<feature type="compositionally biased region" description="Acidic residues" evidence="1">
    <location>
        <begin position="440"/>
        <end position="449"/>
    </location>
</feature>
<sequence>MVPGGESLSLLPPFRNKRGLLQSTALRSPQPAVRSQVGVPGPAPCAGPGRGERSPALPARRVGAAGRSTRERGPAVARPERAERPSRSVAAAPTTARISPGTRTPASKRDSACLARPGRRAASMDGVRSPCECRAPPPPPAAFVCAPRRRSPLPARLSRAPGPRPLWSRRPDGPFLPLPGLLIPFTAASGTAQQDPPGPGLGRVRDPSAGLQGHPSRSSHRPVLLLSRRGLSGARTPPLQPYPLGSGPGRRCLIPRPGQPVCPWPTEMDSDGGRRDAPGALMEPGRSVGPAGMAEPRAKAARPGPQRFLRRSVVESDQEEPPGLEAAEAPGPQPPQPLQRRVLLLCKTRRLIAERARGRPAAPAPAAPAAQPGAPGSPADAGPEPVVAQEPGPDHTAAAAETAPAPDGGPREEAAATVRKEDEGATEAKPEPGRTRRDEPEDEEDDEDDLKAVATSLDGRFLKFDIELGRGSFKTVYKGLDTETWVEVAWCELQRTFLRVCPRSRPWARPCSCAVP</sequence>
<dbReference type="Gene3D" id="3.30.200.20">
    <property type="entry name" value="Phosphorylase Kinase, domain 1"/>
    <property type="match status" value="1"/>
</dbReference>
<accession>A0ABQ9WBX8</accession>
<feature type="compositionally biased region" description="Low complexity" evidence="1">
    <location>
        <begin position="142"/>
        <end position="161"/>
    </location>
</feature>
<feature type="compositionally biased region" description="Low complexity" evidence="1">
    <location>
        <begin position="367"/>
        <end position="385"/>
    </location>
</feature>
<keyword evidence="3" id="KW-1185">Reference proteome</keyword>
<name>A0ABQ9WBX8_SAGOE</name>
<feature type="compositionally biased region" description="Basic and acidic residues" evidence="1">
    <location>
        <begin position="409"/>
        <end position="439"/>
    </location>
</feature>
<feature type="region of interest" description="Disordered" evidence="1">
    <location>
        <begin position="186"/>
        <end position="342"/>
    </location>
</feature>
<protein>
    <submittedName>
        <fullName evidence="2">Uncharacterized protein</fullName>
    </submittedName>
</protein>
<organism evidence="2 3">
    <name type="scientific">Saguinus oedipus</name>
    <name type="common">Cotton-top tamarin</name>
    <name type="synonym">Oedipomidas oedipus</name>
    <dbReference type="NCBI Taxonomy" id="9490"/>
    <lineage>
        <taxon>Eukaryota</taxon>
        <taxon>Metazoa</taxon>
        <taxon>Chordata</taxon>
        <taxon>Craniata</taxon>
        <taxon>Vertebrata</taxon>
        <taxon>Euteleostomi</taxon>
        <taxon>Mammalia</taxon>
        <taxon>Eutheria</taxon>
        <taxon>Euarchontoglires</taxon>
        <taxon>Primates</taxon>
        <taxon>Haplorrhini</taxon>
        <taxon>Platyrrhini</taxon>
        <taxon>Cebidae</taxon>
        <taxon>Callitrichinae</taxon>
        <taxon>Saguinus</taxon>
    </lineage>
</organism>
<proteinExistence type="predicted"/>
<feature type="compositionally biased region" description="Low complexity" evidence="1">
    <location>
        <begin position="396"/>
        <end position="406"/>
    </location>
</feature>
<dbReference type="InterPro" id="IPR050588">
    <property type="entry name" value="WNK_Ser-Thr_kinase"/>
</dbReference>
<dbReference type="PANTHER" id="PTHR13902">
    <property type="entry name" value="SERINE/THREONINE-PROTEIN KINASE WNK WITH NO LYSINE -RELATED"/>
    <property type="match status" value="1"/>
</dbReference>